<dbReference type="EMBL" id="JBHSAP010000018">
    <property type="protein sequence ID" value="MFC4077769.1"/>
    <property type="molecule type" value="Genomic_DNA"/>
</dbReference>
<reference evidence="5" key="1">
    <citation type="journal article" date="2019" name="Int. J. Syst. Evol. Microbiol.">
        <title>The Global Catalogue of Microorganisms (GCM) 10K type strain sequencing project: providing services to taxonomists for standard genome sequencing and annotation.</title>
        <authorList>
            <consortium name="The Broad Institute Genomics Platform"/>
            <consortium name="The Broad Institute Genome Sequencing Center for Infectious Disease"/>
            <person name="Wu L."/>
            <person name="Ma J."/>
        </authorList>
    </citation>
    <scope>NUCLEOTIDE SEQUENCE [LARGE SCALE GENOMIC DNA]</scope>
    <source>
        <strain evidence="5">IBRC-M 10813</strain>
    </source>
</reference>
<dbReference type="Proteomes" id="UP001595843">
    <property type="component" value="Unassembled WGS sequence"/>
</dbReference>
<evidence type="ECO:0000259" key="3">
    <source>
        <dbReference type="PROSITE" id="PS51186"/>
    </source>
</evidence>
<dbReference type="PANTHER" id="PTHR43800:SF1">
    <property type="entry name" value="PEPTIDYL-LYSINE N-ACETYLTRANSFERASE YJAB"/>
    <property type="match status" value="1"/>
</dbReference>
<feature type="domain" description="N-acetyltransferase" evidence="3">
    <location>
        <begin position="3"/>
        <end position="146"/>
    </location>
</feature>
<organism evidence="4 5">
    <name type="scientific">Salinithrix halophila</name>
    <dbReference type="NCBI Taxonomy" id="1485204"/>
    <lineage>
        <taxon>Bacteria</taxon>
        <taxon>Bacillati</taxon>
        <taxon>Bacillota</taxon>
        <taxon>Bacilli</taxon>
        <taxon>Bacillales</taxon>
        <taxon>Thermoactinomycetaceae</taxon>
        <taxon>Salinithrix</taxon>
    </lineage>
</organism>
<gene>
    <name evidence="4" type="ORF">ACFOUO_13275</name>
</gene>
<dbReference type="InterPro" id="IPR016181">
    <property type="entry name" value="Acyl_CoA_acyltransferase"/>
</dbReference>
<dbReference type="RefSeq" id="WP_380705607.1">
    <property type="nucleotide sequence ID" value="NZ_JBHSAP010000018.1"/>
</dbReference>
<dbReference type="PROSITE" id="PS51186">
    <property type="entry name" value="GNAT"/>
    <property type="match status" value="1"/>
</dbReference>
<evidence type="ECO:0000313" key="4">
    <source>
        <dbReference type="EMBL" id="MFC4077769.1"/>
    </source>
</evidence>
<protein>
    <submittedName>
        <fullName evidence="4">GNAT family N-acetyltransferase</fullName>
        <ecNumber evidence="4">2.3.-.-</ecNumber>
    </submittedName>
</protein>
<proteinExistence type="predicted"/>
<dbReference type="SUPFAM" id="SSF55729">
    <property type="entry name" value="Acyl-CoA N-acyltransferases (Nat)"/>
    <property type="match status" value="1"/>
</dbReference>
<dbReference type="CDD" id="cd04301">
    <property type="entry name" value="NAT_SF"/>
    <property type="match status" value="1"/>
</dbReference>
<keyword evidence="5" id="KW-1185">Reference proteome</keyword>
<evidence type="ECO:0000256" key="2">
    <source>
        <dbReference type="ARBA" id="ARBA00023315"/>
    </source>
</evidence>
<dbReference type="InterPro" id="IPR000182">
    <property type="entry name" value="GNAT_dom"/>
</dbReference>
<dbReference type="Gene3D" id="3.40.630.30">
    <property type="match status" value="1"/>
</dbReference>
<dbReference type="Pfam" id="PF00583">
    <property type="entry name" value="Acetyltransf_1"/>
    <property type="match status" value="1"/>
</dbReference>
<dbReference type="GO" id="GO:0016746">
    <property type="term" value="F:acyltransferase activity"/>
    <property type="evidence" value="ECO:0007669"/>
    <property type="project" value="UniProtKB-KW"/>
</dbReference>
<name>A0ABV8JK67_9BACL</name>
<accession>A0ABV8JK67</accession>
<comment type="caution">
    <text evidence="4">The sequence shown here is derived from an EMBL/GenBank/DDBJ whole genome shotgun (WGS) entry which is preliminary data.</text>
</comment>
<sequence>MTITLRQAVAGDFPFVFELNKMNMRPYVEEIRGWNDEDEWTDMKRKFRPGQDCIILAEGEPIGIFAVDKEESGYYLRHIELLPHCQGTGIGSALIRDLLQTAGEENLPVYLTVLKHSPARHFYQQLGFYITGEKGIKYQMVAYPPR</sequence>
<evidence type="ECO:0000256" key="1">
    <source>
        <dbReference type="ARBA" id="ARBA00022679"/>
    </source>
</evidence>
<dbReference type="EC" id="2.3.-.-" evidence="4"/>
<keyword evidence="2 4" id="KW-0012">Acyltransferase</keyword>
<evidence type="ECO:0000313" key="5">
    <source>
        <dbReference type="Proteomes" id="UP001595843"/>
    </source>
</evidence>
<dbReference type="PANTHER" id="PTHR43800">
    <property type="entry name" value="PEPTIDYL-LYSINE N-ACETYLTRANSFERASE YJAB"/>
    <property type="match status" value="1"/>
</dbReference>
<keyword evidence="1 4" id="KW-0808">Transferase</keyword>